<dbReference type="Proteomes" id="UP000054928">
    <property type="component" value="Unassembled WGS sequence"/>
</dbReference>
<dbReference type="GeneID" id="36403939"/>
<feature type="compositionally biased region" description="Basic and acidic residues" evidence="1">
    <location>
        <begin position="14"/>
        <end position="26"/>
    </location>
</feature>
<reference evidence="3" key="1">
    <citation type="submission" date="2014-09" db="EMBL/GenBank/DDBJ databases">
        <authorList>
            <person name="Sharma Rahul"/>
            <person name="Thines Marco"/>
        </authorList>
    </citation>
    <scope>NUCLEOTIDE SEQUENCE [LARGE SCALE GENOMIC DNA]</scope>
</reference>
<dbReference type="EMBL" id="CCYD01000322">
    <property type="protein sequence ID" value="CEG38833.1"/>
    <property type="molecule type" value="Genomic_DNA"/>
</dbReference>
<organism evidence="2 3">
    <name type="scientific">Plasmopara halstedii</name>
    <name type="common">Downy mildew of sunflower</name>
    <dbReference type="NCBI Taxonomy" id="4781"/>
    <lineage>
        <taxon>Eukaryota</taxon>
        <taxon>Sar</taxon>
        <taxon>Stramenopiles</taxon>
        <taxon>Oomycota</taxon>
        <taxon>Peronosporomycetes</taxon>
        <taxon>Peronosporales</taxon>
        <taxon>Peronosporaceae</taxon>
        <taxon>Plasmopara</taxon>
    </lineage>
</organism>
<accession>A0A0P1AD36</accession>
<evidence type="ECO:0000313" key="2">
    <source>
        <dbReference type="EMBL" id="CEG38833.1"/>
    </source>
</evidence>
<dbReference type="RefSeq" id="XP_024575202.1">
    <property type="nucleotide sequence ID" value="XM_024724312.1"/>
</dbReference>
<evidence type="ECO:0000256" key="1">
    <source>
        <dbReference type="SAM" id="MobiDB-lite"/>
    </source>
</evidence>
<proteinExistence type="predicted"/>
<name>A0A0P1AD36_PLAHL</name>
<evidence type="ECO:0000313" key="3">
    <source>
        <dbReference type="Proteomes" id="UP000054928"/>
    </source>
</evidence>
<sequence length="78" mass="8713">MLENAEVPKGTNDIMKKKEDKTDPRYRMGNTALNFPDEDNAGEDKIYISVAVRGQLQIRTAKTKDGELSTGYSFVSLT</sequence>
<feature type="region of interest" description="Disordered" evidence="1">
    <location>
        <begin position="1"/>
        <end position="27"/>
    </location>
</feature>
<keyword evidence="3" id="KW-1185">Reference proteome</keyword>
<dbReference type="AlphaFoldDB" id="A0A0P1AD36"/>
<protein>
    <submittedName>
        <fullName evidence="2">Uncharacterized protein</fullName>
    </submittedName>
</protein>